<dbReference type="InterPro" id="IPR015683">
    <property type="entry name" value="Ionotropic_Glu_rcpt"/>
</dbReference>
<keyword evidence="1" id="KW-0812">Transmembrane</keyword>
<organism evidence="2 3">
    <name type="scientific">Ilex paraguariensis</name>
    <name type="common">yerba mate</name>
    <dbReference type="NCBI Taxonomy" id="185542"/>
    <lineage>
        <taxon>Eukaryota</taxon>
        <taxon>Viridiplantae</taxon>
        <taxon>Streptophyta</taxon>
        <taxon>Embryophyta</taxon>
        <taxon>Tracheophyta</taxon>
        <taxon>Spermatophyta</taxon>
        <taxon>Magnoliopsida</taxon>
        <taxon>eudicotyledons</taxon>
        <taxon>Gunneridae</taxon>
        <taxon>Pentapetalae</taxon>
        <taxon>asterids</taxon>
        <taxon>campanulids</taxon>
        <taxon>Aquifoliales</taxon>
        <taxon>Aquifoliaceae</taxon>
        <taxon>Ilex</taxon>
    </lineage>
</organism>
<keyword evidence="1" id="KW-0472">Membrane</keyword>
<comment type="caution">
    <text evidence="2">The sequence shown here is derived from an EMBL/GenBank/DDBJ whole genome shotgun (WGS) entry which is preliminary data.</text>
</comment>
<evidence type="ECO:0000313" key="3">
    <source>
        <dbReference type="Proteomes" id="UP001642360"/>
    </source>
</evidence>
<keyword evidence="3" id="KW-1185">Reference proteome</keyword>
<sequence>MVVFPKGSPLVADVSRAIVSLIKNVKILQLERQWLKNPPCIVSGISSSGLTLNSFEGLFAISGVIAMCLVIFLVIYLYKNKDFLQRISSSSTNTWSRILELCRHFDKKDLTSYPFRMNRGTQDQFQEVNDVGVSSELSDSPNLPIHSHSINRIVPLPEEEEERGADRICPIPVSEAEEEEEEEERDELEINIVSNPLYIAATTTTCG</sequence>
<proteinExistence type="predicted"/>
<dbReference type="Proteomes" id="UP001642360">
    <property type="component" value="Unassembled WGS sequence"/>
</dbReference>
<accession>A0ABC8RMV5</accession>
<name>A0ABC8RMV5_9AQUA</name>
<dbReference type="AlphaFoldDB" id="A0ABC8RMV5"/>
<dbReference type="PANTHER" id="PTHR18966">
    <property type="entry name" value="IONOTROPIC GLUTAMATE RECEPTOR"/>
    <property type="match status" value="1"/>
</dbReference>
<keyword evidence="1" id="KW-1133">Transmembrane helix</keyword>
<evidence type="ECO:0000313" key="2">
    <source>
        <dbReference type="EMBL" id="CAK9146063.1"/>
    </source>
</evidence>
<dbReference type="EMBL" id="CAUOFW020001536">
    <property type="protein sequence ID" value="CAK9146063.1"/>
    <property type="molecule type" value="Genomic_DNA"/>
</dbReference>
<feature type="transmembrane region" description="Helical" evidence="1">
    <location>
        <begin position="57"/>
        <end position="78"/>
    </location>
</feature>
<evidence type="ECO:0000256" key="1">
    <source>
        <dbReference type="SAM" id="Phobius"/>
    </source>
</evidence>
<protein>
    <submittedName>
        <fullName evidence="2">Uncharacterized protein</fullName>
    </submittedName>
</protein>
<reference evidence="2 3" key="1">
    <citation type="submission" date="2024-02" db="EMBL/GenBank/DDBJ databases">
        <authorList>
            <person name="Vignale AGUSTIN F."/>
            <person name="Sosa J E."/>
            <person name="Modenutti C."/>
        </authorList>
    </citation>
    <scope>NUCLEOTIDE SEQUENCE [LARGE SCALE GENOMIC DNA]</scope>
</reference>
<gene>
    <name evidence="2" type="ORF">ILEXP_LOCUS13902</name>
</gene>